<gene>
    <name evidence="1" type="ORF">MW871_00855</name>
</gene>
<keyword evidence="2" id="KW-1185">Reference proteome</keyword>
<dbReference type="RefSeq" id="WP_248427247.1">
    <property type="nucleotide sequence ID" value="NZ_JALNUB010000001.1"/>
</dbReference>
<dbReference type="AlphaFoldDB" id="A0A9X1XNN5"/>
<protein>
    <submittedName>
        <fullName evidence="1">Uncharacterized protein</fullName>
    </submittedName>
</protein>
<comment type="caution">
    <text evidence="1">The sequence shown here is derived from an EMBL/GenBank/DDBJ whole genome shotgun (WGS) entry which is preliminary data.</text>
</comment>
<dbReference type="Proteomes" id="UP001139260">
    <property type="component" value="Unassembled WGS sequence"/>
</dbReference>
<evidence type="ECO:0000313" key="2">
    <source>
        <dbReference type="Proteomes" id="UP001139260"/>
    </source>
</evidence>
<dbReference type="EMBL" id="JALNUB010000001">
    <property type="protein sequence ID" value="MCK8140432.1"/>
    <property type="molecule type" value="Genomic_DNA"/>
</dbReference>
<sequence>MLNKGLRDKESQRIDNVLKTLLSFVFVPKFWNLEDTSLMDENLKDFGLTTQVLIDMDQNELIELLRKLHLDFIQQEQFADFLITFSKDNPFELTSKAIAIYEQVQSESKTFSFGIFNKIALAKANL</sequence>
<organism evidence="1 2">
    <name type="scientific">Flavobacterium pygoscelis</name>
    <dbReference type="NCBI Taxonomy" id="2893176"/>
    <lineage>
        <taxon>Bacteria</taxon>
        <taxon>Pseudomonadati</taxon>
        <taxon>Bacteroidota</taxon>
        <taxon>Flavobacteriia</taxon>
        <taxon>Flavobacteriales</taxon>
        <taxon>Flavobacteriaceae</taxon>
        <taxon>Flavobacterium</taxon>
    </lineage>
</organism>
<evidence type="ECO:0000313" key="1">
    <source>
        <dbReference type="EMBL" id="MCK8140432.1"/>
    </source>
</evidence>
<name>A0A9X1XNN5_9FLAO</name>
<accession>A0A9X1XNN5</accession>
<proteinExistence type="predicted"/>
<reference evidence="1" key="1">
    <citation type="submission" date="2022-04" db="EMBL/GenBank/DDBJ databases">
        <title>Flavobacterium pygoscelis sp. nov. isolated from Chinstrap chick (Pygoscelis antarcticus).</title>
        <authorList>
            <person name="Irgang R."/>
            <person name="Poblete-Morales M."/>
            <person name="Avendano-Herrera R."/>
        </authorList>
    </citation>
    <scope>NUCLEOTIDE SEQUENCE</scope>
    <source>
        <strain evidence="1">I-SCBP12n</strain>
    </source>
</reference>